<name>A0A6J7ZEC8_PLARU</name>
<dbReference type="EMBL" id="CZCZ02000001">
    <property type="protein sequence ID" value="CAC5339716.1"/>
    <property type="molecule type" value="Genomic_DNA"/>
</dbReference>
<evidence type="ECO:0000313" key="2">
    <source>
        <dbReference type="EMBL" id="CAC5339716.1"/>
    </source>
</evidence>
<dbReference type="SUPFAM" id="SSF52540">
    <property type="entry name" value="P-loop containing nucleoside triphosphate hydrolases"/>
    <property type="match status" value="1"/>
</dbReference>
<reference evidence="2" key="1">
    <citation type="submission" date="2020-05" db="EMBL/GenBank/DDBJ databases">
        <authorList>
            <consortium name="Genoscope - CEA"/>
            <person name="William W."/>
        </authorList>
    </citation>
    <scope>NUCLEOTIDE SEQUENCE [LARGE SCALE GENOMIC DNA]</scope>
    <source>
        <strain evidence="2">PCC 7821</strain>
    </source>
</reference>
<dbReference type="Pfam" id="PF12965">
    <property type="entry name" value="DUF3854"/>
    <property type="match status" value="1"/>
</dbReference>
<dbReference type="InterPro" id="IPR034154">
    <property type="entry name" value="TOPRIM_DnaG/twinkle"/>
</dbReference>
<feature type="domain" description="DUF3854" evidence="1">
    <location>
        <begin position="162"/>
        <end position="285"/>
    </location>
</feature>
<comment type="caution">
    <text evidence="2">The sequence shown here is derived from an EMBL/GenBank/DDBJ whole genome shotgun (WGS) entry which is preliminary data.</text>
</comment>
<dbReference type="InterPro" id="IPR027417">
    <property type="entry name" value="P-loop_NTPase"/>
</dbReference>
<proteinExistence type="predicted"/>
<accession>A0A6J7ZEC8</accession>
<sequence>MITSKHYQELTNSKIADSIIDLNFRSMSGDEAVEAVMYQKLDDIDCRTKHVHQRELNRIYNQQHLIAGGWWCDSLDPLNDWLSMLWGCFKPDKPRLDPYNLGKTIKYEHPPGTPTRAFSLRVTYRDGLKIAKKAGATAEQSYRKRMGGSNLRFNLRFEDCGFWQWVLDENIPIIITEGAKKTASLLSAGYAAIGLPGINGGVRTKDYNKAPCKPFLIPEIAKFATEDRTITICFDRDPKPKTIAAVNREVSKLSELLLKSKAIPKVIELPGPEKGVDDFIFERGVLAFDDLFTNAKDYRFWQFKKGHKLSYKPNLFFGRDCNRKYLGKLPYPARGMCFIKSPQGTGKTQSLIELIREAIESGRPVLVVTHRIELGRAICEAIGINWIEDCKESIDGKLFGFGLCIDSLHPLSQARFNPDDWGDAIIILDEVEQILWHMMNSSTCIENRSIIINNFEYLVKNAIAYGEGLIIAQDADLSDVSIDYLLGLSGVDGLEPFIIVNEYLGNSRDVIIYNDTKPTKTFLEIGKKIKQGMKVLIVEDSQKIKGLWSAINNESHLKELFPDKRILRIDSNSVSDPDHPAFCCAKNINSIIKDYDIVIATPTIGTGVSIDLKGHFGAVFGLFYGAITTHDAIQMMHRYRDSSAEWHIWANNIGVGRIGNGCSFAGGLIDSKNRVTRKNLELIGKSDRDGFELGDKVNERHTELWATMGARINSGQWNYRSNICNLLLQGGHRVKTEIQLLKQPPTPQEKKAENQAIEIRQNNRQADGEQVKASEPITESRYKALKEKRAKTASETYQERRYFLEENYGVEVTPELVIKDADGWLPKIKLHYYLLHPELAKERDTKHLESAEKNGDGQLQLQDLKFITAKVKILQELNILGLFDPDKVFTNESPEIVAIANTLIRAKDISDYLGIKPNPKLSAMRIIQDLLRATLGFTLQSTQVKRDGKKIREYKFVGVGDKRYTIFEAWDKKTAEFNEGMGVVPPNSYNNIVESVVLPETEIAPPKLVPPPPDIENLEGLILVEDATGRPDIVAKQSNYTTWITAKRAYISRNDVREGYYRPPNLNDVVGWMKTAIAEASPQKAKWLDDNFGHGSDCLMERAMNAFFYELAPIYDLLDAI</sequence>
<dbReference type="PANTHER" id="PTHR34985:SF1">
    <property type="entry name" value="SLR0554 PROTEIN"/>
    <property type="match status" value="1"/>
</dbReference>
<dbReference type="RefSeq" id="WP_052338786.1">
    <property type="nucleotide sequence ID" value="NZ_CZCZ02000001.1"/>
</dbReference>
<dbReference type="PANTHER" id="PTHR34985">
    <property type="entry name" value="SLR0554 PROTEIN"/>
    <property type="match status" value="1"/>
</dbReference>
<gene>
    <name evidence="2" type="ORF">PLAN_MP20030</name>
</gene>
<organism evidence="2 3">
    <name type="scientific">Planktothrix rubescens CCAP 1459/22</name>
    <dbReference type="NCBI Taxonomy" id="329571"/>
    <lineage>
        <taxon>Bacteria</taxon>
        <taxon>Bacillati</taxon>
        <taxon>Cyanobacteriota</taxon>
        <taxon>Cyanophyceae</taxon>
        <taxon>Oscillatoriophycideae</taxon>
        <taxon>Oscillatoriales</taxon>
        <taxon>Microcoleaceae</taxon>
        <taxon>Planktothrix</taxon>
    </lineage>
</organism>
<dbReference type="NCBIfam" id="NF042913">
    <property type="entry name" value="CyRepA1"/>
    <property type="match status" value="1"/>
</dbReference>
<evidence type="ECO:0000259" key="1">
    <source>
        <dbReference type="Pfam" id="PF12965"/>
    </source>
</evidence>
<keyword evidence="3" id="KW-1185">Reference proteome</keyword>
<dbReference type="AlphaFoldDB" id="A0A6J7ZEC8"/>
<dbReference type="InterPro" id="IPR049996">
    <property type="entry name" value="Slr7037-like"/>
</dbReference>
<dbReference type="InterPro" id="IPR024385">
    <property type="entry name" value="DUF3854"/>
</dbReference>
<dbReference type="CDD" id="cd01029">
    <property type="entry name" value="TOPRIM_primases"/>
    <property type="match status" value="1"/>
</dbReference>
<evidence type="ECO:0000313" key="3">
    <source>
        <dbReference type="Proteomes" id="UP000196521"/>
    </source>
</evidence>
<protein>
    <recommendedName>
        <fullName evidence="1">DUF3854 domain-containing protein</fullName>
    </recommendedName>
</protein>
<dbReference type="Proteomes" id="UP000196521">
    <property type="component" value="Unassembled WGS sequence"/>
</dbReference>